<name>Q2JAJ6_FRACC</name>
<dbReference type="Proteomes" id="UP000001937">
    <property type="component" value="Chromosome"/>
</dbReference>
<organism evidence="1 2">
    <name type="scientific">Frankia casuarinae (strain DSM 45818 / CECT 9043 / HFP020203 / CcI3)</name>
    <dbReference type="NCBI Taxonomy" id="106370"/>
    <lineage>
        <taxon>Bacteria</taxon>
        <taxon>Bacillati</taxon>
        <taxon>Actinomycetota</taxon>
        <taxon>Actinomycetes</taxon>
        <taxon>Frankiales</taxon>
        <taxon>Frankiaceae</taxon>
        <taxon>Frankia</taxon>
    </lineage>
</organism>
<accession>Q2JAJ6</accession>
<proteinExistence type="predicted"/>
<protein>
    <submittedName>
        <fullName evidence="1">Uncharacterized protein</fullName>
    </submittedName>
</protein>
<dbReference type="EMBL" id="CP000249">
    <property type="protein sequence ID" value="ABD11696.1"/>
    <property type="molecule type" value="Genomic_DNA"/>
</dbReference>
<dbReference type="KEGG" id="fra:Francci3_2328"/>
<evidence type="ECO:0000313" key="2">
    <source>
        <dbReference type="Proteomes" id="UP000001937"/>
    </source>
</evidence>
<keyword evidence="2" id="KW-1185">Reference proteome</keyword>
<gene>
    <name evidence="1" type="ordered locus">Francci3_2328</name>
</gene>
<dbReference type="STRING" id="106370.Francci3_2328"/>
<evidence type="ECO:0000313" key="1">
    <source>
        <dbReference type="EMBL" id="ABD11696.1"/>
    </source>
</evidence>
<dbReference type="HOGENOM" id="CLU_2553317_0_0_11"/>
<sequence>MTANIDVCQWLGHVGGTATASPPAGLPVVDPVITPAAAGPPGLAGTIFACRAPLARAPAKSSPFRIILTVSLNRKGPESRRR</sequence>
<reference evidence="1 2" key="1">
    <citation type="journal article" date="2007" name="Genome Res.">
        <title>Genome characteristics of facultatively symbiotic Frankia sp. strains reflect host range and host plant biogeography.</title>
        <authorList>
            <person name="Normand P."/>
            <person name="Lapierre P."/>
            <person name="Tisa L.S."/>
            <person name="Gogarten J.P."/>
            <person name="Alloisio N."/>
            <person name="Bagnarol E."/>
            <person name="Bassi C.A."/>
            <person name="Berry A.M."/>
            <person name="Bickhart D.M."/>
            <person name="Choisne N."/>
            <person name="Couloux A."/>
            <person name="Cournoyer B."/>
            <person name="Cruveiller S."/>
            <person name="Daubin V."/>
            <person name="Demange N."/>
            <person name="Francino M.P."/>
            <person name="Goltsman E."/>
            <person name="Huang Y."/>
            <person name="Kopp O.R."/>
            <person name="Labarre L."/>
            <person name="Lapidus A."/>
            <person name="Lavire C."/>
            <person name="Marechal J."/>
            <person name="Martinez M."/>
            <person name="Mastronunzio J.E."/>
            <person name="Mullin B.C."/>
            <person name="Niemann J."/>
            <person name="Pujic P."/>
            <person name="Rawnsley T."/>
            <person name="Rouy Z."/>
            <person name="Schenowitz C."/>
            <person name="Sellstedt A."/>
            <person name="Tavares F."/>
            <person name="Tomkins J.P."/>
            <person name="Vallenet D."/>
            <person name="Valverde C."/>
            <person name="Wall L.G."/>
            <person name="Wang Y."/>
            <person name="Medigue C."/>
            <person name="Benson D.R."/>
        </authorList>
    </citation>
    <scope>NUCLEOTIDE SEQUENCE [LARGE SCALE GENOMIC DNA]</scope>
    <source>
        <strain evidence="2">DSM 45818 / CECT 9043 / CcI3</strain>
    </source>
</reference>
<dbReference type="AlphaFoldDB" id="Q2JAJ6"/>